<dbReference type="EMBL" id="JABELV010000178">
    <property type="protein sequence ID" value="KAG7528528.1"/>
    <property type="molecule type" value="Genomic_DNA"/>
</dbReference>
<name>A0A8K0JL81_9TREE</name>
<gene>
    <name evidence="1" type="ORF">FFLO_06084</name>
</gene>
<evidence type="ECO:0000313" key="1">
    <source>
        <dbReference type="EMBL" id="KAG7528528.1"/>
    </source>
</evidence>
<keyword evidence="2" id="KW-1185">Reference proteome</keyword>
<accession>A0A8K0JL81</accession>
<dbReference type="OrthoDB" id="2400485at2759"/>
<organism evidence="1 2">
    <name type="scientific">Filobasidium floriforme</name>
    <dbReference type="NCBI Taxonomy" id="5210"/>
    <lineage>
        <taxon>Eukaryota</taxon>
        <taxon>Fungi</taxon>
        <taxon>Dikarya</taxon>
        <taxon>Basidiomycota</taxon>
        <taxon>Agaricomycotina</taxon>
        <taxon>Tremellomycetes</taxon>
        <taxon>Filobasidiales</taxon>
        <taxon>Filobasidiaceae</taxon>
        <taxon>Filobasidium</taxon>
    </lineage>
</organism>
<dbReference type="PANTHER" id="PTHR34213">
    <property type="entry name" value="NUCLEAR TRANSPORT FACTOR 2 (NTF2) FAMILY PROTEIN"/>
    <property type="match status" value="1"/>
</dbReference>
<sequence>MSDYPPSNPSIHDITNLPETINVAPSIQLSTLQKKQVGVVLDLFQAKGTMAKLEDWLTEDAVYEDLFATTKGRKEVAGQFLGLPVVCQSSSTISHQVTQLHTPPTETSSSSTHPIPTSTYPKMYQIDMDIQHRFVFKPLGNQVEMNSTIIIFANPEEEGGRIVRIQDRPVDQISENSIIKALRTMNAKITPHILGIPKNEQEDQAKAEKFGAI</sequence>
<dbReference type="AlphaFoldDB" id="A0A8K0JL81"/>
<proteinExistence type="predicted"/>
<evidence type="ECO:0000313" key="2">
    <source>
        <dbReference type="Proteomes" id="UP000812966"/>
    </source>
</evidence>
<reference evidence="1" key="1">
    <citation type="submission" date="2020-04" db="EMBL/GenBank/DDBJ databases">
        <title>Analysis of mating type loci in Filobasidium floriforme.</title>
        <authorList>
            <person name="Nowrousian M."/>
        </authorList>
    </citation>
    <scope>NUCLEOTIDE SEQUENCE</scope>
    <source>
        <strain evidence="1">CBS 6242</strain>
    </source>
</reference>
<dbReference type="PANTHER" id="PTHR34213:SF2">
    <property type="entry name" value="NUCLEAR TRANSPORT FACTOR 2 (NTF2) FAMILY PROTEIN"/>
    <property type="match status" value="1"/>
</dbReference>
<comment type="caution">
    <text evidence="1">The sequence shown here is derived from an EMBL/GenBank/DDBJ whole genome shotgun (WGS) entry which is preliminary data.</text>
</comment>
<dbReference type="Proteomes" id="UP000812966">
    <property type="component" value="Unassembled WGS sequence"/>
</dbReference>
<protein>
    <submittedName>
        <fullName evidence="1">Uncharacterized protein</fullName>
    </submittedName>
</protein>